<keyword evidence="6" id="KW-0067">ATP-binding</keyword>
<dbReference type="SUPFAM" id="SSF81653">
    <property type="entry name" value="Calcium ATPase, transduction domain A"/>
    <property type="match status" value="1"/>
</dbReference>
<dbReference type="Gene3D" id="1.20.1110.10">
    <property type="entry name" value="Calcium-transporting ATPase, transmembrane domain"/>
    <property type="match status" value="1"/>
</dbReference>
<feature type="transmembrane region" description="Helical" evidence="11">
    <location>
        <begin position="330"/>
        <end position="347"/>
    </location>
</feature>
<dbReference type="InterPro" id="IPR018303">
    <property type="entry name" value="ATPase_P-typ_P_site"/>
</dbReference>
<dbReference type="RefSeq" id="XP_067068696.1">
    <property type="nucleotide sequence ID" value="XM_067212655.1"/>
</dbReference>
<evidence type="ECO:0000256" key="11">
    <source>
        <dbReference type="SAM" id="Phobius"/>
    </source>
</evidence>
<keyword evidence="5" id="KW-0547">Nucleotide-binding</keyword>
<dbReference type="GO" id="GO:0046872">
    <property type="term" value="F:metal ion binding"/>
    <property type="evidence" value="ECO:0007669"/>
    <property type="project" value="UniProtKB-KW"/>
</dbReference>
<comment type="caution">
    <text evidence="12">The sequence shown here is derived from an EMBL/GenBank/DDBJ whole genome shotgun (WGS) entry which is preliminary data.</text>
</comment>
<evidence type="ECO:0000313" key="12">
    <source>
        <dbReference type="EMBL" id="OII76850.1"/>
    </source>
</evidence>
<dbReference type="EMBL" id="LRBS01000049">
    <property type="protein sequence ID" value="OII76850.1"/>
    <property type="molecule type" value="Genomic_DNA"/>
</dbReference>
<dbReference type="InterPro" id="IPR023214">
    <property type="entry name" value="HAD_sf"/>
</dbReference>
<dbReference type="InterPro" id="IPR036412">
    <property type="entry name" value="HAD-like_sf"/>
</dbReference>
<keyword evidence="8" id="KW-1278">Translocase</keyword>
<dbReference type="InterPro" id="IPR023298">
    <property type="entry name" value="ATPase_P-typ_TM_dom_sf"/>
</dbReference>
<dbReference type="InterPro" id="IPR006544">
    <property type="entry name" value="P-type_TPase_V"/>
</dbReference>
<feature type="transmembrane region" description="Helical" evidence="11">
    <location>
        <begin position="115"/>
        <end position="138"/>
    </location>
</feature>
<dbReference type="Gene3D" id="2.70.150.10">
    <property type="entry name" value="Calcium-transporting ATPase, cytoplasmic transduction domain A"/>
    <property type="match status" value="1"/>
</dbReference>
<evidence type="ECO:0000256" key="2">
    <source>
        <dbReference type="ARBA" id="ARBA00006000"/>
    </source>
</evidence>
<dbReference type="SUPFAM" id="SSF81665">
    <property type="entry name" value="Calcium ATPase, transmembrane domain M"/>
    <property type="match status" value="1"/>
</dbReference>
<dbReference type="GO" id="GO:0005524">
    <property type="term" value="F:ATP binding"/>
    <property type="evidence" value="ECO:0007669"/>
    <property type="project" value="UniProtKB-KW"/>
</dbReference>
<comment type="similarity">
    <text evidence="2">Belongs to the cation transport ATPase (P-type) (TC 3.A.3) family. Type V subfamily.</text>
</comment>
<reference evidence="12 13" key="1">
    <citation type="submission" date="2016-10" db="EMBL/GenBank/DDBJ databases">
        <title>Reductive evolution of mitochondrial metabolism and differential evolution of invasion-related proteins in Cryptosporidium.</title>
        <authorList>
            <person name="Liu S."/>
            <person name="Roellig D.M."/>
            <person name="Guo Y."/>
            <person name="Li N."/>
            <person name="Frace M.A."/>
            <person name="Tang K."/>
            <person name="Zhang L."/>
            <person name="Feng Y."/>
            <person name="Xiao L."/>
        </authorList>
    </citation>
    <scope>NUCLEOTIDE SEQUENCE [LARGE SCALE GENOMIC DNA]</scope>
    <source>
        <strain evidence="12">30847</strain>
    </source>
</reference>
<dbReference type="GO" id="GO:0006874">
    <property type="term" value="P:intracellular calcium ion homeostasis"/>
    <property type="evidence" value="ECO:0007669"/>
    <property type="project" value="TreeGrafter"/>
</dbReference>
<feature type="transmembrane region" description="Helical" evidence="11">
    <location>
        <begin position="28"/>
        <end position="49"/>
    </location>
</feature>
<keyword evidence="3 11" id="KW-0812">Transmembrane</keyword>
<dbReference type="InterPro" id="IPR001757">
    <property type="entry name" value="P_typ_ATPase"/>
</dbReference>
<protein>
    <submittedName>
        <fullName evidence="12">Cation-transporting P-type ATPase</fullName>
    </submittedName>
</protein>
<keyword evidence="10 11" id="KW-0472">Membrane</keyword>
<evidence type="ECO:0000256" key="8">
    <source>
        <dbReference type="ARBA" id="ARBA00022967"/>
    </source>
</evidence>
<keyword evidence="9 11" id="KW-1133">Transmembrane helix</keyword>
<dbReference type="PANTHER" id="PTHR45630:SF7">
    <property type="entry name" value="ENDOPLASMIC RETICULUM TRANSMEMBRANE HELIX TRANSLOCASE"/>
    <property type="match status" value="1"/>
</dbReference>
<name>A0A1J4MRH8_9CRYT</name>
<feature type="transmembrane region" description="Helical" evidence="11">
    <location>
        <begin position="1394"/>
        <end position="1418"/>
    </location>
</feature>
<evidence type="ECO:0000256" key="4">
    <source>
        <dbReference type="ARBA" id="ARBA00022723"/>
    </source>
</evidence>
<evidence type="ECO:0000256" key="1">
    <source>
        <dbReference type="ARBA" id="ARBA00004141"/>
    </source>
</evidence>
<keyword evidence="7" id="KW-0460">Magnesium</keyword>
<dbReference type="GO" id="GO:0016887">
    <property type="term" value="F:ATP hydrolysis activity"/>
    <property type="evidence" value="ECO:0007669"/>
    <property type="project" value="InterPro"/>
</dbReference>
<feature type="transmembrane region" description="Helical" evidence="11">
    <location>
        <begin position="1213"/>
        <end position="1235"/>
    </location>
</feature>
<organism evidence="12 13">
    <name type="scientific">Cryptosporidium andersoni</name>
    <dbReference type="NCBI Taxonomy" id="117008"/>
    <lineage>
        <taxon>Eukaryota</taxon>
        <taxon>Sar</taxon>
        <taxon>Alveolata</taxon>
        <taxon>Apicomplexa</taxon>
        <taxon>Conoidasida</taxon>
        <taxon>Coccidia</taxon>
        <taxon>Eucoccidiorida</taxon>
        <taxon>Eimeriorina</taxon>
        <taxon>Cryptosporidiidae</taxon>
        <taxon>Cryptosporidium</taxon>
    </lineage>
</organism>
<dbReference type="NCBIfam" id="TIGR01657">
    <property type="entry name" value="P-ATPase-V"/>
    <property type="match status" value="1"/>
</dbReference>
<evidence type="ECO:0000256" key="3">
    <source>
        <dbReference type="ARBA" id="ARBA00022692"/>
    </source>
</evidence>
<dbReference type="SUPFAM" id="SSF56784">
    <property type="entry name" value="HAD-like"/>
    <property type="match status" value="1"/>
</dbReference>
<feature type="transmembrane region" description="Helical" evidence="11">
    <location>
        <begin position="1330"/>
        <end position="1348"/>
    </location>
</feature>
<sequence>MTNWELMNKYFKPNKKYTFIYYRERKSFLFRFDVFPFLILYIILLSIVLQHISSIKPDISIDHIWGSLNYVGYLFSLPGTRDNLVSELNDTLEWHDGLNTEVNNSTKLSTIDLQYIVNGFLLPYIFYFLLIFIIHIICHLSTHWSKRMKCFICFDKISNIRENINSITHVLVRNPKYSTYLCEVKYSVCVSNIDKLNTPNNKNKNSIRDIYWKNKVEIVPMNDYFIIRVNSTDFIRYRYILDKLLSESDKPLTWIRSIFYEKRQFIYNEEVSSFTKLNYPINLPISSYLNRLTEEFGLSSKYIPEYNTIYGINNYEIPNEKFLKLFTEQILSPFFLFQLFCVLLWFLDEYWQMGVFTLLMLCTLEAQMTFRRLKELDELRQMRRPSCFISVFRNNKWKYILTDYILPGDIIAISTYTSDKKSSFNNEEDWNDTRSICPCDFILLSGNIVVNETMLTGEYVPKMKVPLMNLQEYNEISSKLFIADTNMNNLKNHTIFAGTKIIVSNSLLDSRYNLGDKASDNRENNINGVVGSIIKRCNLETSKIVPSLNKQLLHMKYEDNRTICLGYVIRTGFNTYQGKLIRTISSSNERVTVNGFESLLFLFLLIISALIASGYVLYIGLQDPFRNRFKLFLSCIHIITSVVPPEFPITLSIAVTTTFVQLTKKNIFCTEPFRIPFGGKVDICAFDKTGTLTSDKMDVYGIFGINIENDDKESSIVLKCDTSQNTEYPYIPFLTNTIMGCCTNLTVVNGKIIGDPMDKIINKASEWLIGTSECLSNPKLNFKYLVIKRYPFSPDLQRMTIVGRIISESRNILKKSSSIVESMKYAESIDTMPENKSTGMILCKGSPEAMLKYFKNIKPEIYNEVVLNCTKKGYRILALGAKYCSLDKIENRNRDFFENNLVFCGFLALYCPIKKYSRDVIEKLHHSGHRTIMITGDNVLTGFHVAQTITMTLLESPLILTIEKDSHSEYINNIGNIENNMQEISRENVMLPTDYDENDKENEYSGKYKKRFSLKWRNHDGSFHSNYDPNKSLESVSTKYCLCILGNSLQYMLAIYNKKQVINTIKYCTIYGRMSPKDKQDIILLLNSIGNITLMCGDGTNDVGALKSSHVGISLLSGDTEAIKKEQGSLENRKPDCPNIQQIKDQIKFRNMSKVDRGNLKKELWKDIQDMDSIPKVKLGDASIASPFTYKGDSPKCILNIIRYGRSTLTSIILMYKLMGLNSIISAFALSVLAYDGVKFGDFQTTVESIIMSSLFFLVIRNKPLKEIAPQRPPSSIFNIFVLASFLIQALIHLLVIYTGWILTINLRSNHYKASVDDSFEPNIVNTTMFYLHTAAHLATFLSNAEGYPFTIPLKDNKPLLFISGIVISFLTISILGTLPLLNNLFSLEQYNSFNLKLTILGLITIDIIGTFVINFILEKLHSRKFRNK</sequence>
<dbReference type="InterPro" id="IPR023299">
    <property type="entry name" value="ATPase_P-typ_cyto_dom_N"/>
</dbReference>
<dbReference type="SFLD" id="SFLDG00002">
    <property type="entry name" value="C1.7:_P-type_atpase_like"/>
    <property type="match status" value="1"/>
</dbReference>
<keyword evidence="13" id="KW-1185">Reference proteome</keyword>
<feature type="transmembrane region" description="Helical" evidence="11">
    <location>
        <begin position="353"/>
        <end position="373"/>
    </location>
</feature>
<feature type="transmembrane region" description="Helical" evidence="11">
    <location>
        <begin position="1360"/>
        <end position="1382"/>
    </location>
</feature>
<dbReference type="NCBIfam" id="TIGR01494">
    <property type="entry name" value="ATPase_P-type"/>
    <property type="match status" value="1"/>
</dbReference>
<dbReference type="VEuPathDB" id="CryptoDB:cand_024250"/>
<dbReference type="OrthoDB" id="48943at2759"/>
<accession>A0A1J4MRH8</accession>
<dbReference type="GO" id="GO:0019829">
    <property type="term" value="F:ATPase-coupled monoatomic cation transmembrane transporter activity"/>
    <property type="evidence" value="ECO:0007669"/>
    <property type="project" value="TreeGrafter"/>
</dbReference>
<dbReference type="SFLD" id="SFLDF00027">
    <property type="entry name" value="p-type_atpase"/>
    <property type="match status" value="1"/>
</dbReference>
<proteinExistence type="inferred from homology"/>
<dbReference type="SFLD" id="SFLDS00003">
    <property type="entry name" value="Haloacid_Dehalogenase"/>
    <property type="match status" value="1"/>
</dbReference>
<feature type="transmembrane region" description="Helical" evidence="11">
    <location>
        <begin position="599"/>
        <end position="619"/>
    </location>
</feature>
<evidence type="ECO:0000256" key="9">
    <source>
        <dbReference type="ARBA" id="ARBA00022989"/>
    </source>
</evidence>
<dbReference type="InterPro" id="IPR008250">
    <property type="entry name" value="ATPase_P-typ_transduc_dom_A_sf"/>
</dbReference>
<dbReference type="PRINTS" id="PR00119">
    <property type="entry name" value="CATATPASE"/>
</dbReference>
<evidence type="ECO:0000256" key="7">
    <source>
        <dbReference type="ARBA" id="ARBA00022842"/>
    </source>
</evidence>
<dbReference type="PANTHER" id="PTHR45630">
    <property type="entry name" value="CATION-TRANSPORTING ATPASE-RELATED"/>
    <property type="match status" value="1"/>
</dbReference>
<feature type="transmembrane region" description="Helical" evidence="11">
    <location>
        <begin position="1280"/>
        <end position="1303"/>
    </location>
</feature>
<dbReference type="SUPFAM" id="SSF81660">
    <property type="entry name" value="Metal cation-transporting ATPase, ATP-binding domain N"/>
    <property type="match status" value="1"/>
</dbReference>
<evidence type="ECO:0000256" key="10">
    <source>
        <dbReference type="ARBA" id="ARBA00023136"/>
    </source>
</evidence>
<gene>
    <name evidence="12" type="ORF">cand_024250</name>
</gene>
<dbReference type="GO" id="GO:0015662">
    <property type="term" value="F:P-type ion transporter activity"/>
    <property type="evidence" value="ECO:0007669"/>
    <property type="project" value="TreeGrafter"/>
</dbReference>
<dbReference type="Proteomes" id="UP000186804">
    <property type="component" value="Unassembled WGS sequence"/>
</dbReference>
<dbReference type="GeneID" id="92366609"/>
<dbReference type="Gene3D" id="3.40.1110.10">
    <property type="entry name" value="Calcium-transporting ATPase, cytoplasmic domain N"/>
    <property type="match status" value="2"/>
</dbReference>
<dbReference type="PROSITE" id="PS00154">
    <property type="entry name" value="ATPASE_E1_E2"/>
    <property type="match status" value="1"/>
</dbReference>
<keyword evidence="4" id="KW-0479">Metal-binding</keyword>
<comment type="subcellular location">
    <subcellularLocation>
        <location evidence="1">Membrane</location>
        <topology evidence="1">Multi-pass membrane protein</topology>
    </subcellularLocation>
</comment>
<dbReference type="GO" id="GO:0005789">
    <property type="term" value="C:endoplasmic reticulum membrane"/>
    <property type="evidence" value="ECO:0007669"/>
    <property type="project" value="TreeGrafter"/>
</dbReference>
<evidence type="ECO:0000256" key="5">
    <source>
        <dbReference type="ARBA" id="ARBA00022741"/>
    </source>
</evidence>
<dbReference type="InterPro" id="IPR044492">
    <property type="entry name" value="P_typ_ATPase_HD_dom"/>
</dbReference>
<dbReference type="Gene3D" id="3.40.50.1000">
    <property type="entry name" value="HAD superfamily/HAD-like"/>
    <property type="match status" value="2"/>
</dbReference>
<evidence type="ECO:0000313" key="13">
    <source>
        <dbReference type="Proteomes" id="UP000186804"/>
    </source>
</evidence>
<evidence type="ECO:0000256" key="6">
    <source>
        <dbReference type="ARBA" id="ARBA00022840"/>
    </source>
</evidence>